<proteinExistence type="inferred from homology"/>
<comment type="similarity">
    <text evidence="7">Belongs to the protein kinase superfamily. Ser/Thr protein kinase family. CDC5/Polo subfamily.</text>
</comment>
<keyword evidence="1 7" id="KW-0723">Serine/threonine-protein kinase</keyword>
<dbReference type="SMART" id="SM00220">
    <property type="entry name" value="S_TKc"/>
    <property type="match status" value="1"/>
</dbReference>
<evidence type="ECO:0000259" key="10">
    <source>
        <dbReference type="PROSITE" id="PS50078"/>
    </source>
</evidence>
<feature type="domain" description="POLO box" evidence="10">
    <location>
        <begin position="750"/>
        <end position="826"/>
    </location>
</feature>
<feature type="region of interest" description="Disordered" evidence="8">
    <location>
        <begin position="510"/>
        <end position="532"/>
    </location>
</feature>
<evidence type="ECO:0000256" key="4">
    <source>
        <dbReference type="ARBA" id="ARBA00022777"/>
    </source>
</evidence>
<dbReference type="SUPFAM" id="SSF56112">
    <property type="entry name" value="Protein kinase-like (PK-like)"/>
    <property type="match status" value="1"/>
</dbReference>
<feature type="compositionally biased region" description="Polar residues" evidence="8">
    <location>
        <begin position="372"/>
        <end position="383"/>
    </location>
</feature>
<feature type="region of interest" description="Disordered" evidence="8">
    <location>
        <begin position="567"/>
        <end position="590"/>
    </location>
</feature>
<dbReference type="OrthoDB" id="408964at2759"/>
<evidence type="ECO:0000313" key="12">
    <source>
        <dbReference type="Proteomes" id="UP000245609"/>
    </source>
</evidence>
<evidence type="ECO:0000313" key="11">
    <source>
        <dbReference type="EMBL" id="PVV04770.1"/>
    </source>
</evidence>
<dbReference type="PROSITE" id="PS00108">
    <property type="entry name" value="PROTEIN_KINASE_ST"/>
    <property type="match status" value="1"/>
</dbReference>
<dbReference type="Proteomes" id="UP000245609">
    <property type="component" value="Unassembled WGS sequence"/>
</dbReference>
<name>A0A2T9ZJP4_9FUNG</name>
<evidence type="ECO:0000256" key="1">
    <source>
        <dbReference type="ARBA" id="ARBA00022527"/>
    </source>
</evidence>
<evidence type="ECO:0000256" key="6">
    <source>
        <dbReference type="PROSITE-ProRule" id="PRU10141"/>
    </source>
</evidence>
<dbReference type="EC" id="2.7.11.21" evidence="7"/>
<protein>
    <recommendedName>
        <fullName evidence="7">Serine/threonine-protein kinase</fullName>
        <ecNumber evidence="7">2.7.11.21</ecNumber>
    </recommendedName>
</protein>
<feature type="region of interest" description="Disordered" evidence="8">
    <location>
        <begin position="352"/>
        <end position="446"/>
    </location>
</feature>
<dbReference type="GO" id="GO:0004674">
    <property type="term" value="F:protein serine/threonine kinase activity"/>
    <property type="evidence" value="ECO:0007669"/>
    <property type="project" value="UniProtKB-KW"/>
</dbReference>
<dbReference type="PROSITE" id="PS00107">
    <property type="entry name" value="PROTEIN_KINASE_ATP"/>
    <property type="match status" value="1"/>
</dbReference>
<keyword evidence="2 7" id="KW-0808">Transferase</keyword>
<comment type="catalytic activity">
    <reaction evidence="7">
        <text>L-threonyl-[protein] + ATP = O-phospho-L-threonyl-[protein] + ADP + H(+)</text>
        <dbReference type="Rhea" id="RHEA:46608"/>
        <dbReference type="Rhea" id="RHEA-COMP:11060"/>
        <dbReference type="Rhea" id="RHEA-COMP:11605"/>
        <dbReference type="ChEBI" id="CHEBI:15378"/>
        <dbReference type="ChEBI" id="CHEBI:30013"/>
        <dbReference type="ChEBI" id="CHEBI:30616"/>
        <dbReference type="ChEBI" id="CHEBI:61977"/>
        <dbReference type="ChEBI" id="CHEBI:456216"/>
        <dbReference type="EC" id="2.7.11.21"/>
    </reaction>
</comment>
<organism evidence="11 12">
    <name type="scientific">Smittium megazygosporum</name>
    <dbReference type="NCBI Taxonomy" id="133381"/>
    <lineage>
        <taxon>Eukaryota</taxon>
        <taxon>Fungi</taxon>
        <taxon>Fungi incertae sedis</taxon>
        <taxon>Zoopagomycota</taxon>
        <taxon>Kickxellomycotina</taxon>
        <taxon>Harpellomycetes</taxon>
        <taxon>Harpellales</taxon>
        <taxon>Legeriomycetaceae</taxon>
        <taxon>Smittium</taxon>
    </lineage>
</organism>
<keyword evidence="5 6" id="KW-0067">ATP-binding</keyword>
<evidence type="ECO:0000259" key="9">
    <source>
        <dbReference type="PROSITE" id="PS50011"/>
    </source>
</evidence>
<dbReference type="PANTHER" id="PTHR24345">
    <property type="entry name" value="SERINE/THREONINE-PROTEIN KINASE PLK"/>
    <property type="match status" value="1"/>
</dbReference>
<evidence type="ECO:0000256" key="3">
    <source>
        <dbReference type="ARBA" id="ARBA00022741"/>
    </source>
</evidence>
<accession>A0A2T9ZJP4</accession>
<dbReference type="InterPro" id="IPR000959">
    <property type="entry name" value="POLO_box_dom"/>
</dbReference>
<feature type="domain" description="Protein kinase" evidence="9">
    <location>
        <begin position="31"/>
        <end position="294"/>
    </location>
</feature>
<evidence type="ECO:0000256" key="5">
    <source>
        <dbReference type="ARBA" id="ARBA00022840"/>
    </source>
</evidence>
<dbReference type="SUPFAM" id="SSF82615">
    <property type="entry name" value="Polo-box domain"/>
    <property type="match status" value="2"/>
</dbReference>
<dbReference type="FunFam" id="3.30.200.20:FF:000042">
    <property type="entry name" value="Aurora kinase A"/>
    <property type="match status" value="1"/>
</dbReference>
<dbReference type="PROSITE" id="PS50011">
    <property type="entry name" value="PROTEIN_KINASE_DOM"/>
    <property type="match status" value="1"/>
</dbReference>
<dbReference type="AlphaFoldDB" id="A0A2T9ZJP4"/>
<dbReference type="PROSITE" id="PS50078">
    <property type="entry name" value="POLO_BOX"/>
    <property type="match status" value="2"/>
</dbReference>
<dbReference type="InterPro" id="IPR011009">
    <property type="entry name" value="Kinase-like_dom_sf"/>
</dbReference>
<feature type="compositionally biased region" description="Low complexity" evidence="8">
    <location>
        <begin position="353"/>
        <end position="367"/>
    </location>
</feature>
<feature type="domain" description="POLO box" evidence="10">
    <location>
        <begin position="648"/>
        <end position="727"/>
    </location>
</feature>
<dbReference type="Gene3D" id="3.30.1120.30">
    <property type="entry name" value="POLO box domain"/>
    <property type="match status" value="2"/>
</dbReference>
<keyword evidence="3 6" id="KW-0547">Nucleotide-binding</keyword>
<dbReference type="Gene3D" id="1.10.510.10">
    <property type="entry name" value="Transferase(Phosphotransferase) domain 1"/>
    <property type="match status" value="1"/>
</dbReference>
<sequence length="835" mass="95787">MRNSENNYFVNPDGSKIPSVVFDPINPNSKYQILDFLGIGSFGKCYKVRDLSDPESSEWACKVLEKSNITTIKIKERLQFEVQIVQCLPKHNRIVYGHKVFQDQYRIYIIMELCSKKTMETLIRARKRLNEFEARYFFLQVVEGILELHRRRIIHRDIKLANIFLTEANQVKIGDFGLSAFLERIEDRKTSFLGTLNYLSPEVVLRGKHGHSFGVDVWALGVFLYVMLVGKTPFTPKQKPPKPENYYYEICKGTVEFPSDTFISDEAKDLILSLCQKSEEKRIKSAQIKFHPWIMNHRRLIPENMPDFIFEHPIHPQKWNREIEIKLRNRNYHSQANQDPVYKTQTNKQIIENSSSNGSSHQNSSNNVPAFESTNELNPSAEKSSPILEARHNHNYARNISRNPNNKTLAFPDPRNHKNFVNRQVQGHNSNENENSQGYSSKESNENFHVHDTPRLLNLNTTRKSSLNVNTGEKELITVDSSSPSASRSSDVHKFGQNHSGILTRLQNQKNHPTSKKYIPHESISSDNKEDSYSIKEEAKEIVELPARVKEALLEANVQISRKSANEVNTNNLKKDEGKEGTQVETQSETASQAKSNSLLVIWQSKLEVLSVRFNYFLKDLEKQSSADSKQSIGQAEPGSRIEQPTHLVRFVRVPKYGLGYELSNGTVGVSFRDKSSLLLVKDNPAPIIVIVNNGRVEIKQLPPFDQIKVLDQKIALFSQFQCAIKEQQFTKHSQKNKETNESKNISYIFVTKYLSARNVSMYRLSNGAIQVCFKDGSQLLFFEDNKITFTDKLTNTMTFDISDPINKIFSSKSFNHKELVNRINYTAKILEAAI</sequence>
<dbReference type="Pfam" id="PF00069">
    <property type="entry name" value="Pkinase"/>
    <property type="match status" value="1"/>
</dbReference>
<dbReference type="Pfam" id="PF00659">
    <property type="entry name" value="POLO_box"/>
    <property type="match status" value="2"/>
</dbReference>
<dbReference type="InterPro" id="IPR036947">
    <property type="entry name" value="POLO_box_dom_sf"/>
</dbReference>
<feature type="binding site" evidence="6">
    <location>
        <position position="62"/>
    </location>
    <ligand>
        <name>ATP</name>
        <dbReference type="ChEBI" id="CHEBI:30616"/>
    </ligand>
</feature>
<feature type="compositionally biased region" description="Polar residues" evidence="8">
    <location>
        <begin position="396"/>
        <end position="408"/>
    </location>
</feature>
<comment type="caution">
    <text evidence="11">The sequence shown here is derived from an EMBL/GenBank/DDBJ whole genome shotgun (WGS) entry which is preliminary data.</text>
</comment>
<dbReference type="STRING" id="133381.A0A2T9ZJP4"/>
<dbReference type="GO" id="GO:0005524">
    <property type="term" value="F:ATP binding"/>
    <property type="evidence" value="ECO:0007669"/>
    <property type="project" value="UniProtKB-UniRule"/>
</dbReference>
<evidence type="ECO:0000256" key="2">
    <source>
        <dbReference type="ARBA" id="ARBA00022679"/>
    </source>
</evidence>
<dbReference type="GO" id="GO:0005634">
    <property type="term" value="C:nucleus"/>
    <property type="evidence" value="ECO:0007669"/>
    <property type="project" value="TreeGrafter"/>
</dbReference>
<dbReference type="InterPro" id="IPR000719">
    <property type="entry name" value="Prot_kinase_dom"/>
</dbReference>
<gene>
    <name evidence="11" type="ORF">BB560_000716</name>
</gene>
<dbReference type="InterPro" id="IPR017441">
    <property type="entry name" value="Protein_kinase_ATP_BS"/>
</dbReference>
<dbReference type="PANTHER" id="PTHR24345:SF0">
    <property type="entry name" value="CELL CYCLE SERINE_THREONINE-PROTEIN KINASE CDC5_MSD2"/>
    <property type="match status" value="1"/>
</dbReference>
<keyword evidence="12" id="KW-1185">Reference proteome</keyword>
<feature type="compositionally biased region" description="Basic and acidic residues" evidence="8">
    <location>
        <begin position="573"/>
        <end position="582"/>
    </location>
</feature>
<evidence type="ECO:0000256" key="7">
    <source>
        <dbReference type="RuleBase" id="RU361162"/>
    </source>
</evidence>
<feature type="compositionally biased region" description="Polar residues" evidence="8">
    <location>
        <begin position="419"/>
        <end position="442"/>
    </location>
</feature>
<dbReference type="EMBL" id="MBFS01000080">
    <property type="protein sequence ID" value="PVV04770.1"/>
    <property type="molecule type" value="Genomic_DNA"/>
</dbReference>
<reference evidence="11 12" key="1">
    <citation type="journal article" date="2018" name="MBio">
        <title>Comparative Genomics Reveals the Core Gene Toolbox for the Fungus-Insect Symbiosis.</title>
        <authorList>
            <person name="Wang Y."/>
            <person name="Stata M."/>
            <person name="Wang W."/>
            <person name="Stajich J.E."/>
            <person name="White M.M."/>
            <person name="Moncalvo J.M."/>
        </authorList>
    </citation>
    <scope>NUCLEOTIDE SEQUENCE [LARGE SCALE GENOMIC DNA]</scope>
    <source>
        <strain evidence="11 12">SC-DP-2</strain>
    </source>
</reference>
<keyword evidence="4 7" id="KW-0418">Kinase</keyword>
<dbReference type="InterPro" id="IPR008271">
    <property type="entry name" value="Ser/Thr_kinase_AS"/>
</dbReference>
<evidence type="ECO:0000256" key="8">
    <source>
        <dbReference type="SAM" id="MobiDB-lite"/>
    </source>
</evidence>